<dbReference type="AlphaFoldDB" id="A0AA88QZV0"/>
<feature type="domain" description="DUF668" evidence="2">
    <location>
        <begin position="514"/>
        <end position="600"/>
    </location>
</feature>
<dbReference type="EMBL" id="JAVXUO010002500">
    <property type="protein sequence ID" value="KAK2972665.1"/>
    <property type="molecule type" value="Genomic_DNA"/>
</dbReference>
<gene>
    <name evidence="4" type="ORF">RJ640_003438</name>
</gene>
<comment type="caution">
    <text evidence="4">The sequence shown here is derived from an EMBL/GenBank/DDBJ whole genome shotgun (WGS) entry which is preliminary data.</text>
</comment>
<dbReference type="PANTHER" id="PTHR31730">
    <property type="entry name" value="OS01G0873900 PROTEIN"/>
    <property type="match status" value="1"/>
</dbReference>
<dbReference type="InterPro" id="IPR021864">
    <property type="entry name" value="DUF3475"/>
</dbReference>
<evidence type="ECO:0000259" key="2">
    <source>
        <dbReference type="Pfam" id="PF05003"/>
    </source>
</evidence>
<name>A0AA88QZV0_9ASTE</name>
<feature type="compositionally biased region" description="Basic and acidic residues" evidence="1">
    <location>
        <begin position="745"/>
        <end position="755"/>
    </location>
</feature>
<evidence type="ECO:0000256" key="1">
    <source>
        <dbReference type="SAM" id="MobiDB-lite"/>
    </source>
</evidence>
<sequence length="784" mass="87005">MGGLCSRRSTEDGSSGGGFPHVNGHYRFGSGMVYQSRGIPLQANNNSAPSLAGESTDKQLREPFSFPEVNPVAYGMNADDINDGIPRLSRALSDKSRSTKANLVAVAKGNADQFRNQNLFGGVVNGDPLCKLQVSEVSSRLGRAGTVGLGKAVEVLDTLGSSMTNLNLSGGFISGVSTKGNKISILSFEVANTIVKGANLMQSLSKESIRHLKEAVLPSEGVQRLISKDMDELMRIAAADKRQRVENHLSCNFDRDELKVFSGEVVRFGNRCKDPQWHNLDRYFSKLGSELIPEKQLKEEAEAVMQQLMTFVQFTAELYHELHALDRFEQDYRRKLQEEDTSNPSQRATLGGGGKVRWLLLALTFFSFTCKFMYRRQSLNLRGGVEESKEACKKFEKEVTLVQDFGRGSKSVLLYVMEKLVDIVHSLHLEIHDAFDIAGICIRVEDNPLFILVGMVLGKQCYSLKGSLTSRKKGLRSAPALSLKLINGILLKIYVGPAITDGGDRPVKNNHQKLGSAGLALHYANIVGQIDTLIAVTRSSSVPPSTRDNLYQGLPPSIKSAFRSKLQSFQSKEELCVPQIKAEMEKTLQWLVPIATNTTKAHHGFGWVGEWANTGSEVNQKPTGQIDLIRIETLHHADKERTEAYILELVVWLHHLVSQSRASINGVVRSPVISPIRSPNQKKIHLLTHKPSSPLPTLTVEDQEMLRDVSKRKLTPGISKSQEFDTKKIRLSKHHRLSKSSSHSPTREYKKDPFPVKRPSSVPVINFEIDRTKALDVIDRVDDI</sequence>
<dbReference type="InterPro" id="IPR045021">
    <property type="entry name" value="PSI1/2/3"/>
</dbReference>
<protein>
    <submittedName>
        <fullName evidence="4">Uncharacterized protein</fullName>
    </submittedName>
</protein>
<evidence type="ECO:0000313" key="5">
    <source>
        <dbReference type="Proteomes" id="UP001187471"/>
    </source>
</evidence>
<keyword evidence="5" id="KW-1185">Reference proteome</keyword>
<feature type="region of interest" description="Disordered" evidence="1">
    <location>
        <begin position="732"/>
        <end position="755"/>
    </location>
</feature>
<evidence type="ECO:0000313" key="4">
    <source>
        <dbReference type="EMBL" id="KAK2972665.1"/>
    </source>
</evidence>
<evidence type="ECO:0000259" key="3">
    <source>
        <dbReference type="Pfam" id="PF11961"/>
    </source>
</evidence>
<accession>A0AA88QZV0</accession>
<feature type="domain" description="DUF3475" evidence="3">
    <location>
        <begin position="185"/>
        <end position="241"/>
    </location>
</feature>
<dbReference type="PANTHER" id="PTHR31730:SF32">
    <property type="entry name" value="PROTEIN PSK SIMULATOR 1"/>
    <property type="match status" value="1"/>
</dbReference>
<dbReference type="InterPro" id="IPR007700">
    <property type="entry name" value="DUF668"/>
</dbReference>
<dbReference type="Proteomes" id="UP001187471">
    <property type="component" value="Unassembled WGS sequence"/>
</dbReference>
<dbReference type="Pfam" id="PF05003">
    <property type="entry name" value="DUF668"/>
    <property type="match status" value="1"/>
</dbReference>
<organism evidence="4 5">
    <name type="scientific">Escallonia rubra</name>
    <dbReference type="NCBI Taxonomy" id="112253"/>
    <lineage>
        <taxon>Eukaryota</taxon>
        <taxon>Viridiplantae</taxon>
        <taxon>Streptophyta</taxon>
        <taxon>Embryophyta</taxon>
        <taxon>Tracheophyta</taxon>
        <taxon>Spermatophyta</taxon>
        <taxon>Magnoliopsida</taxon>
        <taxon>eudicotyledons</taxon>
        <taxon>Gunneridae</taxon>
        <taxon>Pentapetalae</taxon>
        <taxon>asterids</taxon>
        <taxon>campanulids</taxon>
        <taxon>Escalloniales</taxon>
        <taxon>Escalloniaceae</taxon>
        <taxon>Escallonia</taxon>
    </lineage>
</organism>
<dbReference type="Pfam" id="PF11961">
    <property type="entry name" value="DUF3475"/>
    <property type="match status" value="1"/>
</dbReference>
<dbReference type="GO" id="GO:0045927">
    <property type="term" value="P:positive regulation of growth"/>
    <property type="evidence" value="ECO:0007669"/>
    <property type="project" value="InterPro"/>
</dbReference>
<feature type="region of interest" description="Disordered" evidence="1">
    <location>
        <begin position="1"/>
        <end position="21"/>
    </location>
</feature>
<proteinExistence type="predicted"/>
<reference evidence="4" key="1">
    <citation type="submission" date="2022-12" db="EMBL/GenBank/DDBJ databases">
        <title>Draft genome assemblies for two species of Escallonia (Escalloniales).</title>
        <authorList>
            <person name="Chanderbali A."/>
            <person name="Dervinis C."/>
            <person name="Anghel I."/>
            <person name="Soltis D."/>
            <person name="Soltis P."/>
            <person name="Zapata F."/>
        </authorList>
    </citation>
    <scope>NUCLEOTIDE SEQUENCE</scope>
    <source>
        <strain evidence="4">UCBG92.1500</strain>
        <tissue evidence="4">Leaf</tissue>
    </source>
</reference>